<comment type="subcellular location">
    <subcellularLocation>
        <location evidence="1">Membrane</location>
        <topology evidence="1">Multi-pass membrane protein</topology>
    </subcellularLocation>
</comment>
<evidence type="ECO:0000256" key="10">
    <source>
        <dbReference type="SAM" id="Phobius"/>
    </source>
</evidence>
<name>A0A1R2C5R8_9CILI</name>
<evidence type="ECO:0000259" key="11">
    <source>
        <dbReference type="PROSITE" id="PS51292"/>
    </source>
</evidence>
<keyword evidence="3 10" id="KW-0812">Transmembrane</keyword>
<accession>A0A1R2C5R8</accession>
<dbReference type="EMBL" id="MPUH01000271">
    <property type="protein sequence ID" value="OMJ84356.1"/>
    <property type="molecule type" value="Genomic_DNA"/>
</dbReference>
<keyword evidence="4" id="KW-0479">Metal-binding</keyword>
<dbReference type="AlphaFoldDB" id="A0A1R2C5R8"/>
<dbReference type="Gene3D" id="3.30.40.10">
    <property type="entry name" value="Zinc/RING finger domain, C3HC4 (zinc finger)"/>
    <property type="match status" value="1"/>
</dbReference>
<gene>
    <name evidence="12" type="ORF">SteCoe_14505</name>
</gene>
<dbReference type="PANTHER" id="PTHR46065:SF3">
    <property type="entry name" value="FI20425P1"/>
    <property type="match status" value="1"/>
</dbReference>
<evidence type="ECO:0000256" key="6">
    <source>
        <dbReference type="ARBA" id="ARBA00022786"/>
    </source>
</evidence>
<proteinExistence type="predicted"/>
<sequence>MSECRICFNCEKGALVTPCRCSGTIKHIHQRCLTRWLKEKYPSEYTMLLRQKNQTKNTGLHCELCNYEFKANAKYLKPLQIFKKIGNSNVTYGVLLNIPIIVFLAYKFNSLLRHLFLFIYDQTIYSHKNHLISKKIIGALKLYIGIVAKLFPISIVAAVLPMIIYRTLALTCKLFTEFKVLQIENLM</sequence>
<dbReference type="Pfam" id="PF12906">
    <property type="entry name" value="RINGv"/>
    <property type="match status" value="1"/>
</dbReference>
<dbReference type="SUPFAM" id="SSF57850">
    <property type="entry name" value="RING/U-box"/>
    <property type="match status" value="1"/>
</dbReference>
<evidence type="ECO:0000256" key="5">
    <source>
        <dbReference type="ARBA" id="ARBA00022771"/>
    </source>
</evidence>
<evidence type="ECO:0000256" key="9">
    <source>
        <dbReference type="ARBA" id="ARBA00023136"/>
    </source>
</evidence>
<keyword evidence="7" id="KW-0862">Zinc</keyword>
<evidence type="ECO:0000313" key="12">
    <source>
        <dbReference type="EMBL" id="OMJ84356.1"/>
    </source>
</evidence>
<dbReference type="GO" id="GO:0008270">
    <property type="term" value="F:zinc ion binding"/>
    <property type="evidence" value="ECO:0007669"/>
    <property type="project" value="UniProtKB-KW"/>
</dbReference>
<dbReference type="OrthoDB" id="305026at2759"/>
<keyword evidence="13" id="KW-1185">Reference proteome</keyword>
<comment type="caution">
    <text evidence="12">The sequence shown here is derived from an EMBL/GenBank/DDBJ whole genome shotgun (WGS) entry which is preliminary data.</text>
</comment>
<evidence type="ECO:0000256" key="3">
    <source>
        <dbReference type="ARBA" id="ARBA00022692"/>
    </source>
</evidence>
<evidence type="ECO:0000313" key="13">
    <source>
        <dbReference type="Proteomes" id="UP000187209"/>
    </source>
</evidence>
<keyword evidence="8 10" id="KW-1133">Transmembrane helix</keyword>
<evidence type="ECO:0000256" key="2">
    <source>
        <dbReference type="ARBA" id="ARBA00022679"/>
    </source>
</evidence>
<evidence type="ECO:0000256" key="4">
    <source>
        <dbReference type="ARBA" id="ARBA00022723"/>
    </source>
</evidence>
<reference evidence="12 13" key="1">
    <citation type="submission" date="2016-11" db="EMBL/GenBank/DDBJ databases">
        <title>The macronuclear genome of Stentor coeruleus: a giant cell with tiny introns.</title>
        <authorList>
            <person name="Slabodnick M."/>
            <person name="Ruby J.G."/>
            <person name="Reiff S.B."/>
            <person name="Swart E.C."/>
            <person name="Gosai S."/>
            <person name="Prabakaran S."/>
            <person name="Witkowska E."/>
            <person name="Larue G.E."/>
            <person name="Fisher S."/>
            <person name="Freeman R.M."/>
            <person name="Gunawardena J."/>
            <person name="Chu W."/>
            <person name="Stover N.A."/>
            <person name="Gregory B.D."/>
            <person name="Nowacki M."/>
            <person name="Derisi J."/>
            <person name="Roy S.W."/>
            <person name="Marshall W.F."/>
            <person name="Sood P."/>
        </authorList>
    </citation>
    <scope>NUCLEOTIDE SEQUENCE [LARGE SCALE GENOMIC DNA]</scope>
    <source>
        <strain evidence="12">WM001</strain>
    </source>
</reference>
<evidence type="ECO:0000256" key="8">
    <source>
        <dbReference type="ARBA" id="ARBA00022989"/>
    </source>
</evidence>
<dbReference type="SMART" id="SM00744">
    <property type="entry name" value="RINGv"/>
    <property type="match status" value="1"/>
</dbReference>
<keyword evidence="5" id="KW-0863">Zinc-finger</keyword>
<dbReference type="InterPro" id="IPR013083">
    <property type="entry name" value="Znf_RING/FYVE/PHD"/>
</dbReference>
<evidence type="ECO:0000256" key="1">
    <source>
        <dbReference type="ARBA" id="ARBA00004141"/>
    </source>
</evidence>
<evidence type="ECO:0000256" key="7">
    <source>
        <dbReference type="ARBA" id="ARBA00022833"/>
    </source>
</evidence>
<dbReference type="PROSITE" id="PS51292">
    <property type="entry name" value="ZF_RING_CH"/>
    <property type="match status" value="1"/>
</dbReference>
<dbReference type="GO" id="GO:0016020">
    <property type="term" value="C:membrane"/>
    <property type="evidence" value="ECO:0007669"/>
    <property type="project" value="UniProtKB-SubCell"/>
</dbReference>
<feature type="domain" description="RING-CH-type" evidence="11">
    <location>
        <begin position="1"/>
        <end position="72"/>
    </location>
</feature>
<dbReference type="InterPro" id="IPR011016">
    <property type="entry name" value="Znf_RING-CH"/>
</dbReference>
<dbReference type="PANTHER" id="PTHR46065">
    <property type="entry name" value="E3 UBIQUITIN-PROTEIN LIGASE MARCH 2/3 FAMILY MEMBER"/>
    <property type="match status" value="1"/>
</dbReference>
<dbReference type="CDD" id="cd16495">
    <property type="entry name" value="RING_CH-C4HC3_MARCH"/>
    <property type="match status" value="1"/>
</dbReference>
<organism evidence="12 13">
    <name type="scientific">Stentor coeruleus</name>
    <dbReference type="NCBI Taxonomy" id="5963"/>
    <lineage>
        <taxon>Eukaryota</taxon>
        <taxon>Sar</taxon>
        <taxon>Alveolata</taxon>
        <taxon>Ciliophora</taxon>
        <taxon>Postciliodesmatophora</taxon>
        <taxon>Heterotrichea</taxon>
        <taxon>Heterotrichida</taxon>
        <taxon>Stentoridae</taxon>
        <taxon>Stentor</taxon>
    </lineage>
</organism>
<keyword evidence="6" id="KW-0833">Ubl conjugation pathway</keyword>
<protein>
    <recommendedName>
        <fullName evidence="11">RING-CH-type domain-containing protein</fullName>
    </recommendedName>
</protein>
<feature type="transmembrane region" description="Helical" evidence="10">
    <location>
        <begin position="142"/>
        <end position="165"/>
    </location>
</feature>
<feature type="transmembrane region" description="Helical" evidence="10">
    <location>
        <begin position="90"/>
        <end position="108"/>
    </location>
</feature>
<dbReference type="Proteomes" id="UP000187209">
    <property type="component" value="Unassembled WGS sequence"/>
</dbReference>
<dbReference type="GO" id="GO:0016740">
    <property type="term" value="F:transferase activity"/>
    <property type="evidence" value="ECO:0007669"/>
    <property type="project" value="UniProtKB-KW"/>
</dbReference>
<keyword evidence="2" id="KW-0808">Transferase</keyword>
<keyword evidence="9 10" id="KW-0472">Membrane</keyword>